<dbReference type="Pfam" id="PF14038">
    <property type="entry name" value="YqzE"/>
    <property type="match status" value="1"/>
</dbReference>
<evidence type="ECO:0000256" key="1">
    <source>
        <dbReference type="SAM" id="Phobius"/>
    </source>
</evidence>
<dbReference type="EMBL" id="JASKHM010000025">
    <property type="protein sequence ID" value="MEQ4486818.1"/>
    <property type="molecule type" value="Genomic_DNA"/>
</dbReference>
<sequence>MDSTEYLKYVTERVVSYMESPAEVDDQDNKPHKKLSREPWLTRWFGVLPMGFMMWWGNRMDKKNRTHPEVRSVNSSHYR</sequence>
<organism evidence="2 3">
    <name type="scientific">Cohnella silvisoli</name>
    <dbReference type="NCBI Taxonomy" id="2873699"/>
    <lineage>
        <taxon>Bacteria</taxon>
        <taxon>Bacillati</taxon>
        <taxon>Bacillota</taxon>
        <taxon>Bacilli</taxon>
        <taxon>Bacillales</taxon>
        <taxon>Paenibacillaceae</taxon>
        <taxon>Cohnella</taxon>
    </lineage>
</organism>
<evidence type="ECO:0000313" key="3">
    <source>
        <dbReference type="Proteomes" id="UP001493487"/>
    </source>
</evidence>
<dbReference type="Proteomes" id="UP001493487">
    <property type="component" value="Unassembled WGS sequence"/>
</dbReference>
<feature type="transmembrane region" description="Helical" evidence="1">
    <location>
        <begin position="40"/>
        <end position="57"/>
    </location>
</feature>
<keyword evidence="1" id="KW-1133">Transmembrane helix</keyword>
<keyword evidence="1" id="KW-0812">Transmembrane</keyword>
<reference evidence="2 3" key="1">
    <citation type="journal article" date="2023" name="Genome Announc.">
        <title>Pan-Genome Analyses of the Genus Cohnella and Proposal of the Novel Species Cohnella silvisoli sp. nov., Isolated from Forest Soil.</title>
        <authorList>
            <person name="Wang C."/>
            <person name="Mao L."/>
            <person name="Bao G."/>
            <person name="Zhu H."/>
        </authorList>
    </citation>
    <scope>NUCLEOTIDE SEQUENCE [LARGE SCALE GENOMIC DNA]</scope>
    <source>
        <strain evidence="2 3">NL03-T5-1</strain>
    </source>
</reference>
<dbReference type="InterPro" id="IPR025622">
    <property type="entry name" value="YqzE"/>
</dbReference>
<dbReference type="RefSeq" id="WP_232189896.1">
    <property type="nucleotide sequence ID" value="NZ_JAIOAP010000024.1"/>
</dbReference>
<keyword evidence="1" id="KW-0472">Membrane</keyword>
<comment type="caution">
    <text evidence="2">The sequence shown here is derived from an EMBL/GenBank/DDBJ whole genome shotgun (WGS) entry which is preliminary data.</text>
</comment>
<accession>A0ABV1L438</accession>
<keyword evidence="3" id="KW-1185">Reference proteome</keyword>
<name>A0ABV1L438_9BACL</name>
<proteinExistence type="predicted"/>
<evidence type="ECO:0000313" key="2">
    <source>
        <dbReference type="EMBL" id="MEQ4486818.1"/>
    </source>
</evidence>
<protein>
    <submittedName>
        <fullName evidence="2">YqzE family protein</fullName>
    </submittedName>
</protein>
<gene>
    <name evidence="2" type="ORF">QJS35_31020</name>
</gene>